<feature type="transmembrane region" description="Helical" evidence="14">
    <location>
        <begin position="251"/>
        <end position="269"/>
    </location>
</feature>
<dbReference type="Pfam" id="PF02673">
    <property type="entry name" value="BacA"/>
    <property type="match status" value="1"/>
</dbReference>
<reference evidence="15 16" key="1">
    <citation type="submission" date="2018-01" db="EMBL/GenBank/DDBJ databases">
        <title>Halomonas endophytica sp. nov., isolated from storage liquid in the stems of Populus euphratica.</title>
        <authorList>
            <person name="Chen C."/>
        </authorList>
    </citation>
    <scope>NUCLEOTIDE SEQUENCE [LARGE SCALE GENOMIC DNA]</scope>
    <source>
        <strain evidence="15 16">MC28</strain>
    </source>
</reference>
<evidence type="ECO:0000256" key="4">
    <source>
        <dbReference type="ARBA" id="ARBA00021581"/>
    </source>
</evidence>
<evidence type="ECO:0000256" key="1">
    <source>
        <dbReference type="ARBA" id="ARBA00004651"/>
    </source>
</evidence>
<keyword evidence="5 14" id="KW-1003">Cell membrane</keyword>
<dbReference type="GO" id="GO:0009252">
    <property type="term" value="P:peptidoglycan biosynthetic process"/>
    <property type="evidence" value="ECO:0007669"/>
    <property type="project" value="UniProtKB-KW"/>
</dbReference>
<dbReference type="GO" id="GO:0071555">
    <property type="term" value="P:cell wall organization"/>
    <property type="evidence" value="ECO:0007669"/>
    <property type="project" value="UniProtKB-KW"/>
</dbReference>
<comment type="caution">
    <text evidence="15">The sequence shown here is derived from an EMBL/GenBank/DDBJ whole genome shotgun (WGS) entry which is preliminary data.</text>
</comment>
<evidence type="ECO:0000256" key="14">
    <source>
        <dbReference type="HAMAP-Rule" id="MF_01006"/>
    </source>
</evidence>
<evidence type="ECO:0000256" key="10">
    <source>
        <dbReference type="ARBA" id="ARBA00023251"/>
    </source>
</evidence>
<comment type="function">
    <text evidence="14">Catalyzes the dephosphorylation of undecaprenyl diphosphate (UPP). Confers resistance to bacitracin.</text>
</comment>
<evidence type="ECO:0000256" key="13">
    <source>
        <dbReference type="ARBA" id="ARBA00047594"/>
    </source>
</evidence>
<dbReference type="PANTHER" id="PTHR30622">
    <property type="entry name" value="UNDECAPRENYL-DIPHOSPHATASE"/>
    <property type="match status" value="1"/>
</dbReference>
<keyword evidence="10 14" id="KW-0046">Antibiotic resistance</keyword>
<dbReference type="EC" id="3.6.1.27" evidence="3 14"/>
<keyword evidence="14" id="KW-0961">Cell wall biogenesis/degradation</keyword>
<feature type="transmembrane region" description="Helical" evidence="14">
    <location>
        <begin position="40"/>
        <end position="59"/>
    </location>
</feature>
<comment type="miscellaneous">
    <text evidence="14">Bacitracin is thought to be involved in the inhibition of peptidoglycan synthesis by sequestering undecaprenyl diphosphate, thereby reducing the pool of lipid carrier available.</text>
</comment>
<feature type="transmembrane region" description="Helical" evidence="14">
    <location>
        <begin position="120"/>
        <end position="138"/>
    </location>
</feature>
<comment type="catalytic activity">
    <reaction evidence="13 14">
        <text>di-trans,octa-cis-undecaprenyl diphosphate + H2O = di-trans,octa-cis-undecaprenyl phosphate + phosphate + H(+)</text>
        <dbReference type="Rhea" id="RHEA:28094"/>
        <dbReference type="ChEBI" id="CHEBI:15377"/>
        <dbReference type="ChEBI" id="CHEBI:15378"/>
        <dbReference type="ChEBI" id="CHEBI:43474"/>
        <dbReference type="ChEBI" id="CHEBI:58405"/>
        <dbReference type="ChEBI" id="CHEBI:60392"/>
        <dbReference type="EC" id="3.6.1.27"/>
    </reaction>
</comment>
<dbReference type="PANTHER" id="PTHR30622:SF4">
    <property type="entry name" value="UNDECAPRENYL-DIPHOSPHATASE"/>
    <property type="match status" value="1"/>
</dbReference>
<evidence type="ECO:0000256" key="9">
    <source>
        <dbReference type="ARBA" id="ARBA00023136"/>
    </source>
</evidence>
<feature type="transmembrane region" description="Helical" evidence="14">
    <location>
        <begin position="219"/>
        <end position="239"/>
    </location>
</feature>
<evidence type="ECO:0000256" key="2">
    <source>
        <dbReference type="ARBA" id="ARBA00010621"/>
    </source>
</evidence>
<keyword evidence="7 14" id="KW-0378">Hydrolase</keyword>
<name>A0A2N7U2S5_9GAMM</name>
<evidence type="ECO:0000256" key="12">
    <source>
        <dbReference type="ARBA" id="ARBA00032932"/>
    </source>
</evidence>
<evidence type="ECO:0000256" key="8">
    <source>
        <dbReference type="ARBA" id="ARBA00022989"/>
    </source>
</evidence>
<evidence type="ECO:0000256" key="7">
    <source>
        <dbReference type="ARBA" id="ARBA00022801"/>
    </source>
</evidence>
<organism evidence="15 16">
    <name type="scientific">Billgrantia endophytica</name>
    <dbReference type="NCBI Taxonomy" id="2033802"/>
    <lineage>
        <taxon>Bacteria</taxon>
        <taxon>Pseudomonadati</taxon>
        <taxon>Pseudomonadota</taxon>
        <taxon>Gammaproteobacteria</taxon>
        <taxon>Oceanospirillales</taxon>
        <taxon>Halomonadaceae</taxon>
        <taxon>Billgrantia</taxon>
    </lineage>
</organism>
<comment type="subcellular location">
    <subcellularLocation>
        <location evidence="1 14">Cell membrane</location>
        <topology evidence="1 14">Multi-pass membrane protein</topology>
    </subcellularLocation>
</comment>
<dbReference type="NCBIfam" id="NF001393">
    <property type="entry name" value="PRK00281.2-4"/>
    <property type="match status" value="1"/>
</dbReference>
<evidence type="ECO:0000256" key="11">
    <source>
        <dbReference type="ARBA" id="ARBA00032707"/>
    </source>
</evidence>
<keyword evidence="9 14" id="KW-0472">Membrane</keyword>
<keyword evidence="16" id="KW-1185">Reference proteome</keyword>
<evidence type="ECO:0000256" key="5">
    <source>
        <dbReference type="ARBA" id="ARBA00022475"/>
    </source>
</evidence>
<evidence type="ECO:0000313" key="15">
    <source>
        <dbReference type="EMBL" id="PMR74729.1"/>
    </source>
</evidence>
<dbReference type="AlphaFoldDB" id="A0A2N7U2S5"/>
<dbReference type="NCBIfam" id="TIGR00753">
    <property type="entry name" value="undec_PP_bacA"/>
    <property type="match status" value="1"/>
</dbReference>
<accession>A0A2N7U2S5</accession>
<keyword evidence="8 14" id="KW-1133">Transmembrane helix</keyword>
<dbReference type="GO" id="GO:0008360">
    <property type="term" value="P:regulation of cell shape"/>
    <property type="evidence" value="ECO:0007669"/>
    <property type="project" value="UniProtKB-KW"/>
</dbReference>
<dbReference type="HAMAP" id="MF_01006">
    <property type="entry name" value="Undec_diphosphatase"/>
    <property type="match status" value="1"/>
</dbReference>
<keyword evidence="6 14" id="KW-0812">Transmembrane</keyword>
<evidence type="ECO:0000256" key="3">
    <source>
        <dbReference type="ARBA" id="ARBA00012374"/>
    </source>
</evidence>
<dbReference type="OrthoDB" id="9808289at2"/>
<comment type="similarity">
    <text evidence="2 14">Belongs to the UppP family.</text>
</comment>
<evidence type="ECO:0000313" key="16">
    <source>
        <dbReference type="Proteomes" id="UP000235803"/>
    </source>
</evidence>
<dbReference type="GO" id="GO:0046677">
    <property type="term" value="P:response to antibiotic"/>
    <property type="evidence" value="ECO:0007669"/>
    <property type="project" value="UniProtKB-UniRule"/>
</dbReference>
<feature type="transmembrane region" description="Helical" evidence="14">
    <location>
        <begin position="90"/>
        <end position="108"/>
    </location>
</feature>
<dbReference type="GO" id="GO:0050380">
    <property type="term" value="F:undecaprenyl-diphosphatase activity"/>
    <property type="evidence" value="ECO:0007669"/>
    <property type="project" value="UniProtKB-UniRule"/>
</dbReference>
<protein>
    <recommendedName>
        <fullName evidence="4 14">Undecaprenyl-diphosphatase</fullName>
        <ecNumber evidence="3 14">3.6.1.27</ecNumber>
    </recommendedName>
    <alternativeName>
        <fullName evidence="12 14">Bacitracin resistance protein</fullName>
    </alternativeName>
    <alternativeName>
        <fullName evidence="11 14">Undecaprenyl pyrophosphate phosphatase</fullName>
    </alternativeName>
</protein>
<dbReference type="GO" id="GO:0005886">
    <property type="term" value="C:plasma membrane"/>
    <property type="evidence" value="ECO:0007669"/>
    <property type="project" value="UniProtKB-SubCell"/>
</dbReference>
<sequence>MDWLQIVFLSLIQGLTEFLPVSSSAHLILVPVFTGWNDQGLVFDVAVHLGSLLAVILYFRHELVRMSISWAGSWRAGSLIGALSDPDARLAWWVLLATIPVCVIGFIFHDAIESGMRSPIIIGLGLIGFGLLLSYADWRRRSGRSEYQLTLKDALLIGGAQALALIPGTSRSGITITAALLMGMSREGAARFSFLLSIPVISLAAGLEIVGLVSEPAAIDWAALSAGVLLSGVSAYLCIHYFLAFIKRIGMQPFVVYRIILGLWLLWVFW</sequence>
<dbReference type="RefSeq" id="WP_102653792.1">
    <property type="nucleotide sequence ID" value="NZ_PNRF01000027.1"/>
</dbReference>
<dbReference type="InterPro" id="IPR003824">
    <property type="entry name" value="UppP"/>
</dbReference>
<gene>
    <name evidence="14" type="primary">uppP</name>
    <name evidence="15" type="ORF">C1H69_12805</name>
</gene>
<keyword evidence="14" id="KW-0133">Cell shape</keyword>
<dbReference type="Proteomes" id="UP000235803">
    <property type="component" value="Unassembled WGS sequence"/>
</dbReference>
<evidence type="ECO:0000256" key="6">
    <source>
        <dbReference type="ARBA" id="ARBA00022692"/>
    </source>
</evidence>
<dbReference type="EMBL" id="PNRF01000027">
    <property type="protein sequence ID" value="PMR74729.1"/>
    <property type="molecule type" value="Genomic_DNA"/>
</dbReference>
<keyword evidence="14" id="KW-0573">Peptidoglycan synthesis</keyword>
<proteinExistence type="inferred from homology"/>
<feature type="transmembrane region" description="Helical" evidence="14">
    <location>
        <begin position="192"/>
        <end position="213"/>
    </location>
</feature>